<dbReference type="PROSITE" id="PS50215">
    <property type="entry name" value="ADAM_MEPRO"/>
    <property type="match status" value="1"/>
</dbReference>
<dbReference type="Pfam" id="PF21299">
    <property type="entry name" value="ADAM10_Cys-rich"/>
    <property type="match status" value="1"/>
</dbReference>
<reference evidence="9 10" key="1">
    <citation type="submission" date="2024-11" db="EMBL/GenBank/DDBJ databases">
        <title>Chromosome-level genome assembly of the freshwater bivalve Anodonta woodiana.</title>
        <authorList>
            <person name="Chen X."/>
        </authorList>
    </citation>
    <scope>NUCLEOTIDE SEQUENCE [LARGE SCALE GENOMIC DNA]</scope>
    <source>
        <strain evidence="9">MN2024</strain>
        <tissue evidence="9">Gills</tissue>
    </source>
</reference>
<dbReference type="InterPro" id="IPR049038">
    <property type="entry name" value="ADAM10_Cys-rich"/>
</dbReference>
<keyword evidence="4" id="KW-0862">Zinc</keyword>
<dbReference type="InterPro" id="IPR001590">
    <property type="entry name" value="Peptidase_M12B"/>
</dbReference>
<comment type="caution">
    <text evidence="4">Lacks conserved residue(s) required for the propagation of feature annotation.</text>
</comment>
<dbReference type="GO" id="GO:0046872">
    <property type="term" value="F:metal ion binding"/>
    <property type="evidence" value="ECO:0007669"/>
    <property type="project" value="UniProtKB-KW"/>
</dbReference>
<feature type="transmembrane region" description="Helical" evidence="6">
    <location>
        <begin position="743"/>
        <end position="766"/>
    </location>
</feature>
<dbReference type="PANTHER" id="PTHR45702">
    <property type="entry name" value="ADAM10/ADAM17 METALLOPEPTIDASE FAMILY MEMBER"/>
    <property type="match status" value="1"/>
</dbReference>
<evidence type="ECO:0000256" key="1">
    <source>
        <dbReference type="ARBA" id="ARBA00001809"/>
    </source>
</evidence>
<feature type="binding site" evidence="4">
    <location>
        <position position="435"/>
    </location>
    <ligand>
        <name>Zn(2+)</name>
        <dbReference type="ChEBI" id="CHEBI:29105"/>
        <note>catalytic</note>
    </ligand>
</feature>
<evidence type="ECO:0000313" key="9">
    <source>
        <dbReference type="EMBL" id="KAL3886427.1"/>
    </source>
</evidence>
<dbReference type="EMBL" id="JBJQND010000002">
    <property type="protein sequence ID" value="KAL3886427.1"/>
    <property type="molecule type" value="Genomic_DNA"/>
</dbReference>
<evidence type="ECO:0000259" key="8">
    <source>
        <dbReference type="PROSITE" id="PS50215"/>
    </source>
</evidence>
<dbReference type="PANTHER" id="PTHR45702:SF2">
    <property type="entry name" value="KUZBANIAN, ISOFORM A"/>
    <property type="match status" value="1"/>
</dbReference>
<keyword evidence="6" id="KW-0472">Membrane</keyword>
<dbReference type="Gene3D" id="4.10.70.10">
    <property type="entry name" value="Disintegrin domain"/>
    <property type="match status" value="1"/>
</dbReference>
<feature type="domain" description="Disintegrin" evidence="7">
    <location>
        <begin position="504"/>
        <end position="598"/>
    </location>
</feature>
<keyword evidence="6" id="KW-1133">Transmembrane helix</keyword>
<dbReference type="AlphaFoldDB" id="A0ABD3XJJ0"/>
<dbReference type="InterPro" id="IPR051489">
    <property type="entry name" value="ADAM_Metalloproteinase"/>
</dbReference>
<dbReference type="Proteomes" id="UP001634394">
    <property type="component" value="Unassembled WGS sequence"/>
</dbReference>
<dbReference type="InterPro" id="IPR036436">
    <property type="entry name" value="Disintegrin_dom_sf"/>
</dbReference>
<dbReference type="PROSITE" id="PS50214">
    <property type="entry name" value="DISINTEGRIN_2"/>
    <property type="match status" value="1"/>
</dbReference>
<dbReference type="InterPro" id="IPR001762">
    <property type="entry name" value="Disintegrin_dom"/>
</dbReference>
<evidence type="ECO:0000259" key="7">
    <source>
        <dbReference type="PROSITE" id="PS50214"/>
    </source>
</evidence>
<keyword evidence="10" id="KW-1185">Reference proteome</keyword>
<keyword evidence="3" id="KW-0165">Cleavage on pair of basic residues</keyword>
<accession>A0ABD3XJJ0</accession>
<dbReference type="Gene3D" id="3.40.390.10">
    <property type="entry name" value="Collagenase (Catalytic Domain)"/>
    <property type="match status" value="1"/>
</dbReference>
<dbReference type="EC" id="3.4.24.81" evidence="2"/>
<feature type="binding site" evidence="4">
    <location>
        <position position="429"/>
    </location>
    <ligand>
        <name>Zn(2+)</name>
        <dbReference type="ChEBI" id="CHEBI:29105"/>
        <note>catalytic</note>
    </ligand>
</feature>
<comment type="caution">
    <text evidence="9">The sequence shown here is derived from an EMBL/GenBank/DDBJ whole genome shotgun (WGS) entry which is preliminary data.</text>
</comment>
<dbReference type="Pfam" id="PF13574">
    <property type="entry name" value="Reprolysin_2"/>
    <property type="match status" value="1"/>
</dbReference>
<dbReference type="SMART" id="SM00050">
    <property type="entry name" value="DISIN"/>
    <property type="match status" value="1"/>
</dbReference>
<evidence type="ECO:0000313" key="10">
    <source>
        <dbReference type="Proteomes" id="UP001634394"/>
    </source>
</evidence>
<evidence type="ECO:0000256" key="2">
    <source>
        <dbReference type="ARBA" id="ARBA00012332"/>
    </source>
</evidence>
<organism evidence="9 10">
    <name type="scientific">Sinanodonta woodiana</name>
    <name type="common">Chinese pond mussel</name>
    <name type="synonym">Anodonta woodiana</name>
    <dbReference type="NCBI Taxonomy" id="1069815"/>
    <lineage>
        <taxon>Eukaryota</taxon>
        <taxon>Metazoa</taxon>
        <taxon>Spiralia</taxon>
        <taxon>Lophotrochozoa</taxon>
        <taxon>Mollusca</taxon>
        <taxon>Bivalvia</taxon>
        <taxon>Autobranchia</taxon>
        <taxon>Heteroconchia</taxon>
        <taxon>Palaeoheterodonta</taxon>
        <taxon>Unionida</taxon>
        <taxon>Unionoidea</taxon>
        <taxon>Unionidae</taxon>
        <taxon>Unioninae</taxon>
        <taxon>Sinanodonta</taxon>
    </lineage>
</organism>
<feature type="binding site" evidence="4">
    <location>
        <position position="425"/>
    </location>
    <ligand>
        <name>Zn(2+)</name>
        <dbReference type="ChEBI" id="CHEBI:29105"/>
        <note>catalytic</note>
    </ligand>
</feature>
<feature type="domain" description="Peptidase M12B" evidence="8">
    <location>
        <begin position="345"/>
        <end position="485"/>
    </location>
</feature>
<keyword evidence="6" id="KW-0812">Transmembrane</keyword>
<evidence type="ECO:0000256" key="3">
    <source>
        <dbReference type="ARBA" id="ARBA00022685"/>
    </source>
</evidence>
<gene>
    <name evidence="9" type="ORF">ACJMK2_026419</name>
</gene>
<comment type="catalytic activity">
    <reaction evidence="1">
        <text>Endopeptidase of broad specificity.</text>
        <dbReference type="EC" id="3.4.24.81"/>
    </reaction>
</comment>
<dbReference type="SUPFAM" id="SSF55486">
    <property type="entry name" value="Metalloproteases ('zincins'), catalytic domain"/>
    <property type="match status" value="1"/>
</dbReference>
<evidence type="ECO:0000256" key="6">
    <source>
        <dbReference type="SAM" id="Phobius"/>
    </source>
</evidence>
<keyword evidence="4" id="KW-0479">Metal-binding</keyword>
<proteinExistence type="predicted"/>
<feature type="region of interest" description="Disordered" evidence="5">
    <location>
        <begin position="789"/>
        <end position="863"/>
    </location>
</feature>
<protein>
    <recommendedName>
        <fullName evidence="2">ADAM10 endopeptidase</fullName>
        <ecNumber evidence="2">3.4.24.81</ecNumber>
    </recommendedName>
</protein>
<evidence type="ECO:0000256" key="5">
    <source>
        <dbReference type="SAM" id="MobiDB-lite"/>
    </source>
</evidence>
<sequence length="863" mass="96095">MYFFCLIVLCSGGFNLDDYILHYEELNYDSAALHQRHLRSKRSTDDAVHLAFDAFGRHFKLRLRRDASAFTPQHKMKEDDGTLKDVDLSFLYTGEVVGIPGSKVDGAIIQGMFRGEIHVPRDTVYHIEVNNRFNNSQLSTDHHSVIYRDKDLNLDPYRSQRERDRREASKATSTSGYCGYDQAVQWMRSVVESEVTQDANRHKRSAMQWQEVYDPRNQYSAEHNMYSARLNRQKRGGLGPKNTCAMYLRSDPLLWKHVLKKNSGNQNIAKDEILAFFSSHVKAINRIYADTNFTDGNVWYSGVQFAVQRTTVMTTESAKCDDAFNKSPYCDDNIDVSNFLNLNSLENHDDFCLAYVFTYRDFTQGTLGLAWVGAPSQASGGVCEKYKQYMEGTKGVKKSLNTGIVTTINYGKEVPSSVSMLTFAHEVGHNFGSPHDSGASCAPFGTNRPDANDGNYIMFASATMGDRPHNDKFSTCSRGNISQVLDAVLYQRSGKVNCFVDSQAAFCGNGLVEEGEECDCGYAEDDTGKCPDKCCNGRTDGINKQWSCKRKPTAVCSPSQGPCCTSECVYSSINTVCRASEDQTGTSHACPPSKKAVDGTYCSNYGYTCKNGECAGSLCERFKWQECFLTGPTGSVAEKEKLCKLSCLGADGCVPSNDPNLRNKSADYYNMVVEVVGNRSDGGQVYDGVKLTAGSPCNNFQGYCDVFHRCRGVDAEGPLARLKNLIFSPQTLETVKDWIVEHWWAVLLMSLGLVLAMGLFIKFCAVHTPSSNPKAKPARKLSETMTLRRRRNPHHQQQQYPQQQHNPYPQDHDSLLLHPSQFVKGPQGPPPPYPGSSIPGAPAHGHGKKGNKPRGSNFEMKRV</sequence>
<feature type="active site" evidence="4">
    <location>
        <position position="426"/>
    </location>
</feature>
<name>A0ABD3XJJ0_SINWO</name>
<feature type="compositionally biased region" description="Low complexity" evidence="5">
    <location>
        <begin position="795"/>
        <end position="809"/>
    </location>
</feature>
<dbReference type="InterPro" id="IPR024079">
    <property type="entry name" value="MetalloPept_cat_dom_sf"/>
</dbReference>
<evidence type="ECO:0000256" key="4">
    <source>
        <dbReference type="PROSITE-ProRule" id="PRU00276"/>
    </source>
</evidence>